<dbReference type="OrthoDB" id="5132116at2759"/>
<dbReference type="SUPFAM" id="SSF53067">
    <property type="entry name" value="Actin-like ATPase domain"/>
    <property type="match status" value="4"/>
</dbReference>
<dbReference type="Gene3D" id="3.90.640.10">
    <property type="entry name" value="Actin, Chain A, domain 4"/>
    <property type="match status" value="2"/>
</dbReference>
<evidence type="ECO:0000313" key="7">
    <source>
        <dbReference type="EMBL" id="EMT63200.1"/>
    </source>
</evidence>
<dbReference type="Proteomes" id="UP000016929">
    <property type="component" value="Unassembled WGS sequence"/>
</dbReference>
<dbReference type="FunFam" id="3.30.420.40:FF:000018">
    <property type="entry name" value="Actin-like protein (Centractin)"/>
    <property type="match status" value="1"/>
</dbReference>
<dbReference type="GO" id="GO:0005524">
    <property type="term" value="F:ATP binding"/>
    <property type="evidence" value="ECO:0007669"/>
    <property type="project" value="UniProtKB-KW"/>
</dbReference>
<keyword evidence="2" id="KW-0963">Cytoplasm</keyword>
<evidence type="ECO:0000313" key="8">
    <source>
        <dbReference type="Proteomes" id="UP000016929"/>
    </source>
</evidence>
<dbReference type="InterPro" id="IPR004000">
    <property type="entry name" value="Actin"/>
</dbReference>
<keyword evidence="4" id="KW-0067">ATP-binding</keyword>
<dbReference type="SMART" id="SM00268">
    <property type="entry name" value="ACTIN"/>
    <property type="match status" value="2"/>
</dbReference>
<dbReference type="HOGENOM" id="CLU_019040_0_0_1"/>
<evidence type="ECO:0000256" key="5">
    <source>
        <dbReference type="ARBA" id="ARBA00023212"/>
    </source>
</evidence>
<dbReference type="EMBL" id="KB726993">
    <property type="protein sequence ID" value="EMT63200.1"/>
    <property type="molecule type" value="Genomic_DNA"/>
</dbReference>
<dbReference type="FunFam" id="3.90.640.10:FF:000015">
    <property type="entry name" value="Actin-like protein"/>
    <property type="match status" value="2"/>
</dbReference>
<dbReference type="GO" id="GO:0005856">
    <property type="term" value="C:cytoskeleton"/>
    <property type="evidence" value="ECO:0007669"/>
    <property type="project" value="UniProtKB-SubCell"/>
</dbReference>
<dbReference type="AlphaFoldDB" id="N1RLV5"/>
<evidence type="ECO:0000256" key="6">
    <source>
        <dbReference type="ARBA" id="ARBA00038483"/>
    </source>
</evidence>
<dbReference type="InterPro" id="IPR043129">
    <property type="entry name" value="ATPase_NBD"/>
</dbReference>
<protein>
    <submittedName>
        <fullName evidence="7">Actin-like protein</fullName>
    </submittedName>
</protein>
<dbReference type="CDD" id="cd10216">
    <property type="entry name" value="ASKHA_NBD_Arp1"/>
    <property type="match status" value="2"/>
</dbReference>
<dbReference type="STRING" id="1229665.N1RLV5"/>
<name>N1RLV5_FUSC4</name>
<reference evidence="8" key="1">
    <citation type="submission" date="2012-09" db="EMBL/GenBank/DDBJ databases">
        <title>Genome sequencing and comparative transcriptomics of race 1 and race 4 of banana pathogen: Fusarium oxysporum f. sp. cubense.</title>
        <authorList>
            <person name="Fang X."/>
            <person name="Huang J."/>
        </authorList>
    </citation>
    <scope>NUCLEOTIDE SEQUENCE [LARGE SCALE GENOMIC DNA]</scope>
    <source>
        <strain evidence="8">race 4</strain>
    </source>
</reference>
<dbReference type="InterPro" id="IPR020902">
    <property type="entry name" value="Actin/actin-like_CS"/>
</dbReference>
<comment type="subcellular location">
    <subcellularLocation>
        <location evidence="1">Cytoplasm</location>
        <location evidence="1">Cytoskeleton</location>
    </subcellularLocation>
</comment>
<proteinExistence type="inferred from homology"/>
<sequence length="681" mass="76429">MERIWEYVYGEGLKTLSEEHPVLLTEPPLNPRSNRDTAAQILFETFNVPALHTSIQAVLSLYASGRTTGIVLDSGDGVSHAVPVYEGFAMPSSIRRIDVAGRDVTEYMQTLLRKSGYVFHTSAEKEVVRLIKESVSYVAHDPRKEERDWVGVKPNESKFAEYVLPDGFKLKIGAERFRAPEILFDPEIIGLEYPGVHQIVVDAINRTDLDLRKSLYSNIVLSGGSTLTKGFGDRLLTELQKLAVKDMRIKIFAPPERKYSTWIGGSILAGLSTFRKMWVSIDDWHENPDIIHTKFTLRSEVLHPEDIHTSHRVPDNGSGTIRAGFAGDDLPKCYFPSWVGRPKHLRVLAGALEGEVFIGQKASTELRGLLKIRYPLEHGIVTDWDDMERIWEYVYGEGLKTLSEEHPVLLTEPPLNPRSNRDTAAQILFETFNVPALHTSIQAVLSLYASGRTTGIVLDSGDGVSHAVPVYEGFAMPSSIRRIDVAGRDVTEYMQTLLRKSGYVFHTSAEKEVVRLIKESVSYVAHDPRKEERDWVGVKPNESKFAEYVLPDGFKLKIGAERFRAPEILFDPEIIGLEYPGVHQIVVDAINRTDLDLRKSLYSNIVLSGGSTLTKGFGDRLLTELQKLAVKDMRIKIFAPPERKYSTWIGGSILAGLSTFRKVSDFIVIPFITILMCDRCG</sequence>
<evidence type="ECO:0000256" key="4">
    <source>
        <dbReference type="ARBA" id="ARBA00022840"/>
    </source>
</evidence>
<evidence type="ECO:0000256" key="3">
    <source>
        <dbReference type="ARBA" id="ARBA00022741"/>
    </source>
</evidence>
<dbReference type="Pfam" id="PF00022">
    <property type="entry name" value="Actin"/>
    <property type="match status" value="2"/>
</dbReference>
<reference evidence="8" key="2">
    <citation type="journal article" date="2014" name="PLoS ONE">
        <title>Genome and Transcriptome Analysis of the Fungal Pathogen Fusarium oxysporum f. sp. cubense Causing Banana Vascular Wilt Disease.</title>
        <authorList>
            <person name="Guo L."/>
            <person name="Han L."/>
            <person name="Yang L."/>
            <person name="Zeng H."/>
            <person name="Fan D."/>
            <person name="Zhu Y."/>
            <person name="Feng Y."/>
            <person name="Wang G."/>
            <person name="Peng C."/>
            <person name="Jiang X."/>
            <person name="Zhou D."/>
            <person name="Ni P."/>
            <person name="Liang C."/>
            <person name="Liu L."/>
            <person name="Wang J."/>
            <person name="Mao C."/>
            <person name="Fang X."/>
            <person name="Peng M."/>
            <person name="Huang J."/>
        </authorList>
    </citation>
    <scope>NUCLEOTIDE SEQUENCE [LARGE SCALE GENOMIC DNA]</scope>
    <source>
        <strain evidence="8">race 4</strain>
    </source>
</reference>
<evidence type="ECO:0000256" key="1">
    <source>
        <dbReference type="ARBA" id="ARBA00004245"/>
    </source>
</evidence>
<evidence type="ECO:0000256" key="2">
    <source>
        <dbReference type="ARBA" id="ARBA00022490"/>
    </source>
</evidence>
<keyword evidence="5" id="KW-0206">Cytoskeleton</keyword>
<dbReference type="PRINTS" id="PR00190">
    <property type="entry name" value="ACTIN"/>
</dbReference>
<keyword evidence="8" id="KW-1185">Reference proteome</keyword>
<gene>
    <name evidence="7" type="ORF">FOC4_g10013419</name>
</gene>
<comment type="similarity">
    <text evidence="6">Belongs to the actin family. ARP1 subfamily.</text>
</comment>
<dbReference type="FunFam" id="3.30.420.40:FF:000502">
    <property type="entry name" value="Actin-Related Proteins"/>
    <property type="match status" value="1"/>
</dbReference>
<accession>N1RLV5</accession>
<dbReference type="Gene3D" id="3.30.420.40">
    <property type="match status" value="4"/>
</dbReference>
<dbReference type="PANTHER" id="PTHR11937">
    <property type="entry name" value="ACTIN"/>
    <property type="match status" value="1"/>
</dbReference>
<keyword evidence="3" id="KW-0547">Nucleotide-binding</keyword>
<organism evidence="7 8">
    <name type="scientific">Fusarium oxysporum f. sp. cubense (strain race 4)</name>
    <name type="common">Panama disease fungus</name>
    <dbReference type="NCBI Taxonomy" id="2502994"/>
    <lineage>
        <taxon>Eukaryota</taxon>
        <taxon>Fungi</taxon>
        <taxon>Dikarya</taxon>
        <taxon>Ascomycota</taxon>
        <taxon>Pezizomycotina</taxon>
        <taxon>Sordariomycetes</taxon>
        <taxon>Hypocreomycetidae</taxon>
        <taxon>Hypocreales</taxon>
        <taxon>Nectriaceae</taxon>
        <taxon>Fusarium</taxon>
        <taxon>Fusarium oxysporum species complex</taxon>
    </lineage>
</organism>
<dbReference type="PROSITE" id="PS01132">
    <property type="entry name" value="ACTINS_ACT_LIKE"/>
    <property type="match status" value="2"/>
</dbReference>